<feature type="transmembrane region" description="Helical" evidence="1">
    <location>
        <begin position="169"/>
        <end position="188"/>
    </location>
</feature>
<dbReference type="RefSeq" id="WP_242981160.1">
    <property type="nucleotide sequence ID" value="NZ_QKMR01000005.1"/>
</dbReference>
<organism evidence="3 4">
    <name type="scientific">Ruminiclostridium sufflavum DSM 19573</name>
    <dbReference type="NCBI Taxonomy" id="1121337"/>
    <lineage>
        <taxon>Bacteria</taxon>
        <taxon>Bacillati</taxon>
        <taxon>Bacillota</taxon>
        <taxon>Clostridia</taxon>
        <taxon>Eubacteriales</taxon>
        <taxon>Oscillospiraceae</taxon>
        <taxon>Ruminiclostridium</taxon>
    </lineage>
</organism>
<accession>A0A318XRL6</accession>
<feature type="chain" id="PRO_5016429397" evidence="2">
    <location>
        <begin position="25"/>
        <end position="287"/>
    </location>
</feature>
<evidence type="ECO:0000313" key="4">
    <source>
        <dbReference type="Proteomes" id="UP000248132"/>
    </source>
</evidence>
<keyword evidence="1" id="KW-0812">Transmembrane</keyword>
<keyword evidence="2" id="KW-0732">Signal</keyword>
<feature type="signal peptide" evidence="2">
    <location>
        <begin position="1"/>
        <end position="24"/>
    </location>
</feature>
<proteinExistence type="predicted"/>
<protein>
    <submittedName>
        <fullName evidence="3">Uncharacterized protein</fullName>
    </submittedName>
</protein>
<feature type="transmembrane region" description="Helical" evidence="1">
    <location>
        <begin position="263"/>
        <end position="283"/>
    </location>
</feature>
<evidence type="ECO:0000256" key="1">
    <source>
        <dbReference type="SAM" id="Phobius"/>
    </source>
</evidence>
<sequence length="287" mass="32528">MKKTGFLLLCVLTIAVMFSLTAHADMGPKPSVVIDFNGLDGKTYYATLLASEKTTGPYTALNANKGNAHYVEGDEDYEIFLKFAEYHDAEGYSFLQFFKDCTKTHQFSWTYYPPQVFKILLYFPKTDHFIVSDDRYERYAFDSYFTVQISDTSLSAAKSYDYTNETLSLIVRILLTIAVELAIALLFGFQERKQFRFIILVNVITQIALNLALNIINYCAGELAFVVSYVLLEVGVFIAEAILYTWYLKKRNSKEIPGWKPGVYALVANAASFALGLGLVYWIPGIF</sequence>
<keyword evidence="1" id="KW-1133">Transmembrane helix</keyword>
<keyword evidence="1" id="KW-0472">Membrane</keyword>
<keyword evidence="4" id="KW-1185">Reference proteome</keyword>
<feature type="transmembrane region" description="Helical" evidence="1">
    <location>
        <begin position="195"/>
        <end position="217"/>
    </location>
</feature>
<dbReference type="Proteomes" id="UP000248132">
    <property type="component" value="Unassembled WGS sequence"/>
</dbReference>
<dbReference type="AlphaFoldDB" id="A0A318XRL6"/>
<evidence type="ECO:0000313" key="3">
    <source>
        <dbReference type="EMBL" id="PYG88776.1"/>
    </source>
</evidence>
<gene>
    <name evidence="3" type="ORF">LY28_01132</name>
</gene>
<name>A0A318XRL6_9FIRM</name>
<evidence type="ECO:0000256" key="2">
    <source>
        <dbReference type="SAM" id="SignalP"/>
    </source>
</evidence>
<feature type="transmembrane region" description="Helical" evidence="1">
    <location>
        <begin position="223"/>
        <end position="243"/>
    </location>
</feature>
<reference evidence="3 4" key="1">
    <citation type="submission" date="2018-06" db="EMBL/GenBank/DDBJ databases">
        <title>Genomic Encyclopedia of Type Strains, Phase I: the one thousand microbial genomes (KMG-I) project.</title>
        <authorList>
            <person name="Kyrpides N."/>
        </authorList>
    </citation>
    <scope>NUCLEOTIDE SEQUENCE [LARGE SCALE GENOMIC DNA]</scope>
    <source>
        <strain evidence="3 4">DSM 19573</strain>
    </source>
</reference>
<comment type="caution">
    <text evidence="3">The sequence shown here is derived from an EMBL/GenBank/DDBJ whole genome shotgun (WGS) entry which is preliminary data.</text>
</comment>
<dbReference type="EMBL" id="QKMR01000005">
    <property type="protein sequence ID" value="PYG88776.1"/>
    <property type="molecule type" value="Genomic_DNA"/>
</dbReference>